<keyword evidence="1 5" id="KW-0245">EGF-like domain</keyword>
<dbReference type="Pfam" id="PF00053">
    <property type="entry name" value="EGF_laminin"/>
    <property type="match status" value="2"/>
</dbReference>
<feature type="transmembrane region" description="Helical" evidence="8">
    <location>
        <begin position="215"/>
        <end position="238"/>
    </location>
</feature>
<dbReference type="Gene3D" id="2.170.300.10">
    <property type="entry name" value="Tie2 ligand-binding domain superfamily"/>
    <property type="match status" value="1"/>
</dbReference>
<dbReference type="SMART" id="SM00180">
    <property type="entry name" value="EGF_Lam"/>
    <property type="match status" value="2"/>
</dbReference>
<keyword evidence="8" id="KW-0472">Membrane</keyword>
<keyword evidence="8" id="KW-1133">Transmembrane helix</keyword>
<organism evidence="11 12">
    <name type="scientific">Pelobates cultripes</name>
    <name type="common">Western spadefoot toad</name>
    <dbReference type="NCBI Taxonomy" id="61616"/>
    <lineage>
        <taxon>Eukaryota</taxon>
        <taxon>Metazoa</taxon>
        <taxon>Chordata</taxon>
        <taxon>Craniata</taxon>
        <taxon>Vertebrata</taxon>
        <taxon>Euteleostomi</taxon>
        <taxon>Amphibia</taxon>
        <taxon>Batrachia</taxon>
        <taxon>Anura</taxon>
        <taxon>Pelobatoidea</taxon>
        <taxon>Pelobatidae</taxon>
        <taxon>Pelobates</taxon>
    </lineage>
</organism>
<evidence type="ECO:0000313" key="12">
    <source>
        <dbReference type="Proteomes" id="UP001295444"/>
    </source>
</evidence>
<protein>
    <submittedName>
        <fullName evidence="11">Multiple epidermal growth factor-like domains 11, partial</fullName>
    </submittedName>
</protein>
<dbReference type="EMBL" id="OW240914">
    <property type="protein sequence ID" value="CAH2274459.1"/>
    <property type="molecule type" value="Genomic_DNA"/>
</dbReference>
<feature type="transmembrane region" description="Helical" evidence="8">
    <location>
        <begin position="51"/>
        <end position="74"/>
    </location>
</feature>
<dbReference type="PROSITE" id="PS50026">
    <property type="entry name" value="EGF_3"/>
    <property type="match status" value="1"/>
</dbReference>
<feature type="disulfide bond" evidence="5">
    <location>
        <begin position="136"/>
        <end position="145"/>
    </location>
</feature>
<evidence type="ECO:0000259" key="10">
    <source>
        <dbReference type="PROSITE" id="PS50027"/>
    </source>
</evidence>
<keyword evidence="2" id="KW-0732">Signal</keyword>
<dbReference type="PRINTS" id="PR00011">
    <property type="entry name" value="EGFLAMININ"/>
</dbReference>
<dbReference type="SUPFAM" id="SSF57184">
    <property type="entry name" value="Growth factor receptor domain"/>
    <property type="match status" value="1"/>
</dbReference>
<evidence type="ECO:0000256" key="5">
    <source>
        <dbReference type="PROSITE-ProRule" id="PRU00076"/>
    </source>
</evidence>
<keyword evidence="8" id="KW-0812">Transmembrane</keyword>
<dbReference type="GO" id="GO:0005044">
    <property type="term" value="F:scavenger receptor activity"/>
    <property type="evidence" value="ECO:0007669"/>
    <property type="project" value="InterPro"/>
</dbReference>
<dbReference type="InterPro" id="IPR002049">
    <property type="entry name" value="LE_dom"/>
</dbReference>
<keyword evidence="4 5" id="KW-1015">Disulfide bond</keyword>
<gene>
    <name evidence="11" type="ORF">PECUL_23A020840</name>
</gene>
<dbReference type="FunFam" id="2.170.300.10:FF:000041">
    <property type="entry name" value="Tyrosine protein kinase receptor tie-1, putative"/>
    <property type="match status" value="1"/>
</dbReference>
<keyword evidence="3" id="KW-0677">Repeat</keyword>
<evidence type="ECO:0000256" key="4">
    <source>
        <dbReference type="ARBA" id="ARBA00023157"/>
    </source>
</evidence>
<dbReference type="PANTHER" id="PTHR24043">
    <property type="entry name" value="SCAVENGER RECEPTOR CLASS F"/>
    <property type="match status" value="1"/>
</dbReference>
<evidence type="ECO:0000256" key="8">
    <source>
        <dbReference type="SAM" id="Phobius"/>
    </source>
</evidence>
<evidence type="ECO:0000313" key="11">
    <source>
        <dbReference type="EMBL" id="CAH2274459.1"/>
    </source>
</evidence>
<feature type="region of interest" description="Disordered" evidence="7">
    <location>
        <begin position="520"/>
        <end position="543"/>
    </location>
</feature>
<dbReference type="Gene3D" id="3.30.70.1820">
    <property type="entry name" value="L1 transposable element, RRM domain"/>
    <property type="match status" value="1"/>
</dbReference>
<keyword evidence="12" id="KW-1185">Reference proteome</keyword>
<evidence type="ECO:0000256" key="2">
    <source>
        <dbReference type="ARBA" id="ARBA00022729"/>
    </source>
</evidence>
<dbReference type="PROSITE" id="PS00022">
    <property type="entry name" value="EGF_1"/>
    <property type="match status" value="2"/>
</dbReference>
<evidence type="ECO:0000256" key="3">
    <source>
        <dbReference type="ARBA" id="ARBA00022737"/>
    </source>
</evidence>
<sequence>MERTVTISLGSVHVELDSQESTASKVTALMMEELNPYTKISPAHGSERHSAGAIIGVIILLLIIMTLLGLFLWYRQRQKDKDHDMPNVSYTPAMRITSTDYSLSGCPSAFYGKDCANVCLCHNGADCDHITGQCTCRTGFTGKHCEQKCPPGTFGYGCRQLCECLNNATCDHVTGTCYCNPGFKGIRCDQAALMMEELNPYTKISPAHGSERHSAGAIIGVIILLLIIMTLLGLFLWYRQRQKDKDHDMPNVSYTPAMRITSTDYSLSGACAMDRRQNTYIMENGFKDVENVRHAVHNIETRETSRDKKLCNEDQGLQELSAQVQDLRRTVTTLEARHRRKNLRLRGVPENRENTQLLPYLNGFMVTLGIKNATDKAQITTAFRVRKSAAAPKEAPRDVIIVTRDISVRAAIMTRSRELGTALHEGHRVAVYPDTPFAAVSEKRKLAPISKQLRDANIRYCWGMEGYLTTDINGENHMLTSRDNPKSFLQLTGLATLQQRETPPLKHMPVELENSNYNKHKQDTWHTNKETDPCTQRRRAKTL</sequence>
<proteinExistence type="predicted"/>
<dbReference type="InterPro" id="IPR000742">
    <property type="entry name" value="EGF"/>
</dbReference>
<dbReference type="Proteomes" id="UP001295444">
    <property type="component" value="Chromosome 03"/>
</dbReference>
<feature type="domain" description="Laminin EGF-like" evidence="10">
    <location>
        <begin position="119"/>
        <end position="160"/>
    </location>
</feature>
<dbReference type="CDD" id="cd00055">
    <property type="entry name" value="EGF_Lam"/>
    <property type="match status" value="2"/>
</dbReference>
<dbReference type="AlphaFoldDB" id="A0AAD1RMS2"/>
<accession>A0AAD1RMS2</accession>
<keyword evidence="6" id="KW-0424">Laminin EGF-like domain</keyword>
<reference evidence="11" key="1">
    <citation type="submission" date="2022-03" db="EMBL/GenBank/DDBJ databases">
        <authorList>
            <person name="Alioto T."/>
            <person name="Alioto T."/>
            <person name="Gomez Garrido J."/>
        </authorList>
    </citation>
    <scope>NUCLEOTIDE SEQUENCE</scope>
</reference>
<feature type="domain" description="EGF-like" evidence="9">
    <location>
        <begin position="111"/>
        <end position="146"/>
    </location>
</feature>
<dbReference type="PANTHER" id="PTHR24043:SF9">
    <property type="entry name" value="MULTIPLE EGF LIKE DOMAINS 11"/>
    <property type="match status" value="1"/>
</dbReference>
<comment type="caution">
    <text evidence="5">Lacks conserved residue(s) required for the propagation of feature annotation.</text>
</comment>
<evidence type="ECO:0000256" key="6">
    <source>
        <dbReference type="PROSITE-ProRule" id="PRU00460"/>
    </source>
</evidence>
<dbReference type="InterPro" id="IPR009030">
    <property type="entry name" value="Growth_fac_rcpt_cys_sf"/>
</dbReference>
<name>A0AAD1RMS2_PELCU</name>
<dbReference type="SMART" id="SM00181">
    <property type="entry name" value="EGF"/>
    <property type="match status" value="2"/>
</dbReference>
<evidence type="ECO:0000256" key="7">
    <source>
        <dbReference type="SAM" id="MobiDB-lite"/>
    </source>
</evidence>
<dbReference type="PROSITE" id="PS01186">
    <property type="entry name" value="EGF_2"/>
    <property type="match status" value="1"/>
</dbReference>
<feature type="compositionally biased region" description="Basic and acidic residues" evidence="7">
    <location>
        <begin position="520"/>
        <end position="532"/>
    </location>
</feature>
<dbReference type="InterPro" id="IPR042635">
    <property type="entry name" value="MEGF10/SREC1/2-like"/>
</dbReference>
<evidence type="ECO:0000259" key="9">
    <source>
        <dbReference type="PROSITE" id="PS50026"/>
    </source>
</evidence>
<evidence type="ECO:0000256" key="1">
    <source>
        <dbReference type="ARBA" id="ARBA00022536"/>
    </source>
</evidence>
<dbReference type="GO" id="GO:0007157">
    <property type="term" value="P:heterophilic cell-cell adhesion via plasma membrane cell adhesion molecules"/>
    <property type="evidence" value="ECO:0007669"/>
    <property type="project" value="TreeGrafter"/>
</dbReference>
<dbReference type="PROSITE" id="PS50027">
    <property type="entry name" value="EGF_LAM_2"/>
    <property type="match status" value="1"/>
</dbReference>